<accession>A0A1F5YXP2</accession>
<dbReference type="EMBL" id="MFJD01000001">
    <property type="protein sequence ID" value="OGG04905.1"/>
    <property type="molecule type" value="Genomic_DNA"/>
</dbReference>
<sequence length="59" mass="6946">MRINYHPDKHQNPDTLIRFPRPFRKVRWIPFDSPSLQRAAVALQLNRVVNPVHCLKNGS</sequence>
<reference evidence="1 2" key="1">
    <citation type="journal article" date="2016" name="Nat. Commun.">
        <title>Thousands of microbial genomes shed light on interconnected biogeochemical processes in an aquifer system.</title>
        <authorList>
            <person name="Anantharaman K."/>
            <person name="Brown C.T."/>
            <person name="Hug L.A."/>
            <person name="Sharon I."/>
            <person name="Castelle C.J."/>
            <person name="Probst A.J."/>
            <person name="Thomas B.C."/>
            <person name="Singh A."/>
            <person name="Wilkins M.J."/>
            <person name="Karaoz U."/>
            <person name="Brodie E.L."/>
            <person name="Williams K.H."/>
            <person name="Hubbard S.S."/>
            <person name="Banfield J.F."/>
        </authorList>
    </citation>
    <scope>NUCLEOTIDE SEQUENCE [LARGE SCALE GENOMIC DNA]</scope>
</reference>
<evidence type="ECO:0000313" key="2">
    <source>
        <dbReference type="Proteomes" id="UP000178448"/>
    </source>
</evidence>
<evidence type="ECO:0000313" key="1">
    <source>
        <dbReference type="EMBL" id="OGG04905.1"/>
    </source>
</evidence>
<comment type="caution">
    <text evidence="1">The sequence shown here is derived from an EMBL/GenBank/DDBJ whole genome shotgun (WGS) entry which is preliminary data.</text>
</comment>
<organism evidence="1 2">
    <name type="scientific">Candidatus Gottesmanbacteria bacterium RBG_16_52_11</name>
    <dbReference type="NCBI Taxonomy" id="1798374"/>
    <lineage>
        <taxon>Bacteria</taxon>
        <taxon>Candidatus Gottesmaniibacteriota</taxon>
    </lineage>
</organism>
<dbReference type="AlphaFoldDB" id="A0A1F5YXP2"/>
<name>A0A1F5YXP2_9BACT</name>
<proteinExistence type="predicted"/>
<gene>
    <name evidence="1" type="ORF">A2Z33_06420</name>
</gene>
<protein>
    <submittedName>
        <fullName evidence="1">Uncharacterized protein</fullName>
    </submittedName>
</protein>
<dbReference type="Proteomes" id="UP000178448">
    <property type="component" value="Unassembled WGS sequence"/>
</dbReference>